<dbReference type="AlphaFoldDB" id="A8N9I5"/>
<dbReference type="InParanoid" id="A8N9I5"/>
<keyword evidence="3" id="KW-1185">Reference proteome</keyword>
<accession>A8N9I5</accession>
<evidence type="ECO:0000256" key="1">
    <source>
        <dbReference type="SAM" id="MobiDB-lite"/>
    </source>
</evidence>
<sequence>MRRTLDNIRKRLSVRRTGGENPHQLPQLTPFNLDPQTRFQGIVDTVIQENRRQRMASIEDSDNAIPGPKFTPEELGETIPAAPPLNGTLPLPNELFYLIIETHLFDDTISLLRLSRALPIFQHQCWTQAFSNVPISIRERGSRKKKLTSNVDLFLQLVTHSPRILSYIRGLDIKDCGRHSYRHSLDATSGQDLTTLALLLVLGQRMPRLRSFKIRCSIHWANLPDQLQAAFITLFQNSTIEEVVLCDLALPVNLLGTIPRLKSVDIQTGGVGLPLLHPAAILGPRKKIESLRIRDRNPFGHAASTVGLGSMEWRARPFSLSHLKRLEICLPGNRLSTIQHGLSLCTSLESLKVFVGTAGGLPQSIDLQSLSLLKHLTLSADVSSAVVYEHRFHWLITALTSLSRSVHQALEDLTILMRIDTLLRSRECDWELLDNVFSIDNKDGSNVENKPKVFDADRPNPEEEGTDSGTQNPVAHGLRGTNIRLKPRVEGEDRLARVEESDDEIAPGKWSSLRTVNIIWCTSRREDLREDLNQDFVNELPMLMPNLAERRVVVKAQTTYSDAMYNFWTFT</sequence>
<dbReference type="OrthoDB" id="2864393at2759"/>
<feature type="compositionally biased region" description="Basic and acidic residues" evidence="1">
    <location>
        <begin position="448"/>
        <end position="461"/>
    </location>
</feature>
<comment type="caution">
    <text evidence="2">The sequence shown here is derived from an EMBL/GenBank/DDBJ whole genome shotgun (WGS) entry which is preliminary data.</text>
</comment>
<feature type="region of interest" description="Disordered" evidence="1">
    <location>
        <begin position="448"/>
        <end position="477"/>
    </location>
</feature>
<name>A8N9I5_COPC7</name>
<proteinExistence type="predicted"/>
<dbReference type="HOGENOM" id="CLU_477344_0_0_1"/>
<evidence type="ECO:0000313" key="2">
    <source>
        <dbReference type="EMBL" id="EAU90338.2"/>
    </source>
</evidence>
<dbReference type="OMA" id="AESEMKW"/>
<dbReference type="GeneID" id="6007962"/>
<dbReference type="KEGG" id="cci:CC1G_09020"/>
<evidence type="ECO:0000313" key="3">
    <source>
        <dbReference type="Proteomes" id="UP000001861"/>
    </source>
</evidence>
<dbReference type="EMBL" id="AACS02000007">
    <property type="protein sequence ID" value="EAU90338.2"/>
    <property type="molecule type" value="Genomic_DNA"/>
</dbReference>
<protein>
    <submittedName>
        <fullName evidence="2">Uncharacterized protein</fullName>
    </submittedName>
</protein>
<gene>
    <name evidence="2" type="ORF">CC1G_09020</name>
</gene>
<organism evidence="2 3">
    <name type="scientific">Coprinopsis cinerea (strain Okayama-7 / 130 / ATCC MYA-4618 / FGSC 9003)</name>
    <name type="common">Inky cap fungus</name>
    <name type="synonym">Hormographiella aspergillata</name>
    <dbReference type="NCBI Taxonomy" id="240176"/>
    <lineage>
        <taxon>Eukaryota</taxon>
        <taxon>Fungi</taxon>
        <taxon>Dikarya</taxon>
        <taxon>Basidiomycota</taxon>
        <taxon>Agaricomycotina</taxon>
        <taxon>Agaricomycetes</taxon>
        <taxon>Agaricomycetidae</taxon>
        <taxon>Agaricales</taxon>
        <taxon>Agaricineae</taxon>
        <taxon>Psathyrellaceae</taxon>
        <taxon>Coprinopsis</taxon>
    </lineage>
</organism>
<dbReference type="Proteomes" id="UP000001861">
    <property type="component" value="Unassembled WGS sequence"/>
</dbReference>
<dbReference type="VEuPathDB" id="FungiDB:CC1G_09020"/>
<dbReference type="RefSeq" id="XP_001831491.2">
    <property type="nucleotide sequence ID" value="XM_001831439.2"/>
</dbReference>
<reference evidence="2 3" key="1">
    <citation type="journal article" date="2010" name="Proc. Natl. Acad. Sci. U.S.A.">
        <title>Insights into evolution of multicellular fungi from the assembled chromosomes of the mushroom Coprinopsis cinerea (Coprinus cinereus).</title>
        <authorList>
            <person name="Stajich J.E."/>
            <person name="Wilke S.K."/>
            <person name="Ahren D."/>
            <person name="Au C.H."/>
            <person name="Birren B.W."/>
            <person name="Borodovsky M."/>
            <person name="Burns C."/>
            <person name="Canback B."/>
            <person name="Casselton L.A."/>
            <person name="Cheng C.K."/>
            <person name="Deng J."/>
            <person name="Dietrich F.S."/>
            <person name="Fargo D.C."/>
            <person name="Farman M.L."/>
            <person name="Gathman A.C."/>
            <person name="Goldberg J."/>
            <person name="Guigo R."/>
            <person name="Hoegger P.J."/>
            <person name="Hooker J.B."/>
            <person name="Huggins A."/>
            <person name="James T.Y."/>
            <person name="Kamada T."/>
            <person name="Kilaru S."/>
            <person name="Kodira C."/>
            <person name="Kues U."/>
            <person name="Kupfer D."/>
            <person name="Kwan H.S."/>
            <person name="Lomsadze A."/>
            <person name="Li W."/>
            <person name="Lilly W.W."/>
            <person name="Ma L.J."/>
            <person name="Mackey A.J."/>
            <person name="Manning G."/>
            <person name="Martin F."/>
            <person name="Muraguchi H."/>
            <person name="Natvig D.O."/>
            <person name="Palmerini H."/>
            <person name="Ramesh M.A."/>
            <person name="Rehmeyer C.J."/>
            <person name="Roe B.A."/>
            <person name="Shenoy N."/>
            <person name="Stanke M."/>
            <person name="Ter-Hovhannisyan V."/>
            <person name="Tunlid A."/>
            <person name="Velagapudi R."/>
            <person name="Vision T.J."/>
            <person name="Zeng Q."/>
            <person name="Zolan M.E."/>
            <person name="Pukkila P.J."/>
        </authorList>
    </citation>
    <scope>NUCLEOTIDE SEQUENCE [LARGE SCALE GENOMIC DNA]</scope>
    <source>
        <strain evidence="3">Okayama-7 / 130 / ATCC MYA-4618 / FGSC 9003</strain>
    </source>
</reference>